<evidence type="ECO:0000313" key="1">
    <source>
        <dbReference type="EMBL" id="TDG38095.1"/>
    </source>
</evidence>
<sequence length="42" mass="4828">VRHPVRCANMGKRDCNAELLPGHLRDLQTERDQSLLRIQSSL</sequence>
<proteinExistence type="predicted"/>
<comment type="caution">
    <text evidence="1">The sequence shown here is derived from an EMBL/GenBank/DDBJ whole genome shotgun (WGS) entry which is preliminary data.</text>
</comment>
<dbReference type="Proteomes" id="UP000295192">
    <property type="component" value="Unassembled WGS sequence"/>
</dbReference>
<gene>
    <name evidence="1" type="ORF">AWZ03_015483</name>
</gene>
<organism evidence="1 2">
    <name type="scientific">Drosophila navojoa</name>
    <name type="common">Fruit fly</name>
    <dbReference type="NCBI Taxonomy" id="7232"/>
    <lineage>
        <taxon>Eukaryota</taxon>
        <taxon>Metazoa</taxon>
        <taxon>Ecdysozoa</taxon>
        <taxon>Arthropoda</taxon>
        <taxon>Hexapoda</taxon>
        <taxon>Insecta</taxon>
        <taxon>Pterygota</taxon>
        <taxon>Neoptera</taxon>
        <taxon>Endopterygota</taxon>
        <taxon>Diptera</taxon>
        <taxon>Brachycera</taxon>
        <taxon>Muscomorpha</taxon>
        <taxon>Ephydroidea</taxon>
        <taxon>Drosophilidae</taxon>
        <taxon>Drosophila</taxon>
    </lineage>
</organism>
<evidence type="ECO:0000313" key="2">
    <source>
        <dbReference type="Proteomes" id="UP000295192"/>
    </source>
</evidence>
<keyword evidence="2" id="KW-1185">Reference proteome</keyword>
<dbReference type="AlphaFoldDB" id="A0A484AR95"/>
<accession>A0A484AR95</accession>
<dbReference type="EMBL" id="LSRL02012517">
    <property type="protein sequence ID" value="TDG38095.1"/>
    <property type="molecule type" value="Genomic_DNA"/>
</dbReference>
<protein>
    <submittedName>
        <fullName evidence="1">Uncharacterized protein</fullName>
    </submittedName>
</protein>
<reference evidence="1 2" key="1">
    <citation type="journal article" date="2019" name="J. Hered.">
        <title>An Improved Genome Assembly for Drosophila navojoa, the Basal Species in the mojavensis Cluster.</title>
        <authorList>
            <person name="Vanderlinde T."/>
            <person name="Dupim E.G."/>
            <person name="Nazario-Yepiz N.O."/>
            <person name="Carvalho A.B."/>
        </authorList>
    </citation>
    <scope>NUCLEOTIDE SEQUENCE [LARGE SCALE GENOMIC DNA]</scope>
    <source>
        <strain evidence="1">Navoj_Jal97</strain>
        <tissue evidence="1">Whole organism</tissue>
    </source>
</reference>
<feature type="non-terminal residue" evidence="1">
    <location>
        <position position="1"/>
    </location>
</feature>
<name>A0A484AR95_DRONA</name>